<keyword evidence="6 12" id="KW-0418">Kinase</keyword>
<dbReference type="Pfam" id="PF02518">
    <property type="entry name" value="HATPase_c"/>
    <property type="match status" value="1"/>
</dbReference>
<comment type="catalytic activity">
    <reaction evidence="1">
        <text>ATP + protein L-histidine = ADP + protein N-phospho-L-histidine.</text>
        <dbReference type="EC" id="2.7.13.3"/>
    </reaction>
</comment>
<feature type="transmembrane region" description="Helical" evidence="9">
    <location>
        <begin position="20"/>
        <end position="40"/>
    </location>
</feature>
<evidence type="ECO:0000256" key="2">
    <source>
        <dbReference type="ARBA" id="ARBA00012438"/>
    </source>
</evidence>
<evidence type="ECO:0000259" key="10">
    <source>
        <dbReference type="Pfam" id="PF02518"/>
    </source>
</evidence>
<feature type="transmembrane region" description="Helical" evidence="9">
    <location>
        <begin position="258"/>
        <end position="277"/>
    </location>
</feature>
<dbReference type="InterPro" id="IPR029016">
    <property type="entry name" value="GAF-like_dom_sf"/>
</dbReference>
<dbReference type="GO" id="GO:0016020">
    <property type="term" value="C:membrane"/>
    <property type="evidence" value="ECO:0007669"/>
    <property type="project" value="InterPro"/>
</dbReference>
<feature type="domain" description="Histidine kinase/HSP90-like ATPase" evidence="10">
    <location>
        <begin position="597"/>
        <end position="690"/>
    </location>
</feature>
<dbReference type="SUPFAM" id="SSF55781">
    <property type="entry name" value="GAF domain-like"/>
    <property type="match status" value="1"/>
</dbReference>
<dbReference type="PANTHER" id="PTHR24421:SF10">
    <property type="entry name" value="NITRATE_NITRITE SENSOR PROTEIN NARQ"/>
    <property type="match status" value="1"/>
</dbReference>
<feature type="transmembrane region" description="Helical" evidence="9">
    <location>
        <begin position="60"/>
        <end position="78"/>
    </location>
</feature>
<dbReference type="Proteomes" id="UP000234331">
    <property type="component" value="Unassembled WGS sequence"/>
</dbReference>
<keyword evidence="3" id="KW-0597">Phosphoprotein</keyword>
<dbReference type="InterPro" id="IPR036890">
    <property type="entry name" value="HATPase_C_sf"/>
</dbReference>
<feature type="transmembrane region" description="Helical" evidence="9">
    <location>
        <begin position="231"/>
        <end position="252"/>
    </location>
</feature>
<dbReference type="EMBL" id="FZMO01000197">
    <property type="protein sequence ID" value="SNQ48760.1"/>
    <property type="molecule type" value="Genomic_DNA"/>
</dbReference>
<dbReference type="InterPro" id="IPR003594">
    <property type="entry name" value="HATPase_dom"/>
</dbReference>
<feature type="transmembrane region" description="Helical" evidence="9">
    <location>
        <begin position="156"/>
        <end position="175"/>
    </location>
</feature>
<name>A0A2I2KSY1_9ACTN</name>
<feature type="transmembrane region" description="Helical" evidence="9">
    <location>
        <begin position="85"/>
        <end position="107"/>
    </location>
</feature>
<dbReference type="GO" id="GO:0046983">
    <property type="term" value="F:protein dimerization activity"/>
    <property type="evidence" value="ECO:0007669"/>
    <property type="project" value="InterPro"/>
</dbReference>
<feature type="domain" description="Signal transduction histidine kinase subgroup 3 dimerisation and phosphoacceptor" evidence="11">
    <location>
        <begin position="494"/>
        <end position="561"/>
    </location>
</feature>
<feature type="transmembrane region" description="Helical" evidence="9">
    <location>
        <begin position="195"/>
        <end position="219"/>
    </location>
</feature>
<gene>
    <name evidence="12" type="ORF">FRACA_2760005</name>
</gene>
<keyword evidence="4 12" id="KW-0808">Transferase</keyword>
<dbReference type="Gene3D" id="3.30.565.10">
    <property type="entry name" value="Histidine kinase-like ATPase, C-terminal domain"/>
    <property type="match status" value="1"/>
</dbReference>
<evidence type="ECO:0000256" key="7">
    <source>
        <dbReference type="ARBA" id="ARBA00022840"/>
    </source>
</evidence>
<evidence type="ECO:0000259" key="11">
    <source>
        <dbReference type="Pfam" id="PF07730"/>
    </source>
</evidence>
<evidence type="ECO:0000256" key="8">
    <source>
        <dbReference type="ARBA" id="ARBA00023012"/>
    </source>
</evidence>
<feature type="transmembrane region" description="Helical" evidence="9">
    <location>
        <begin position="289"/>
        <end position="313"/>
    </location>
</feature>
<sequence>MDVTGGDPPRPLQPRSRWRWLAHALALALLALVAVGVVLVLATPSGVTTPGGDSASNYGWSQLTLAVPFLVAGWLLASRRPEVPFGWLALAAAFAHAGAAAGSGWAMAAVYGGHDLPGVVPVGILSGAFEATEPVVLATTWATFPYGRFPRGRTGWLAAVSIGLCAVGWLSGPLWDFRLVDPPPKYTDVTNPIGVPFPGWLPVLLFASGLLLGSVVMVVRWLRAEGELRRVLRWLAVVNAIAIVVTPLVVALPAGTMIANVGTGVELVVVVAVVLANRVYGIEVVLNRTLVYVLLTAFVAAVYVAGVAVLAAFGQAVGGPWTVAAALGAAFSLAPAHSRVQRIVNRFLYGERDEPHTVATRVAARLETAGSVEALLPSLVEALAGTLRLPRATVELRGDDGSVRAITYADTGSAGDEADRFPGGATARFPLVHQGEDIGALVLGLRSGQGALGARESRLLTDIARQVAVAASNVRLTEALMRSRERIVSAAEEERRRLRHDLHDGLGPVLTAAATKLDAARNIAGRDLPRATNLLVDVRRDLTSALGDLRRLVYALRPPALDELGLLAALRETLRGAALPVTLTAPDALPPLPAAVEVAAYRIVTEAVTNVARHADATRCEVTIGCAEALTIEIRDDGQARRSAGGTASVASWTPGVGLTSMRERATALGGTWSGGPTAAGGRVVVELPRTLAAGGVSRLVDAPDRPAAQNDANANKANANKANVYDANVEDAANTQLAGSAG</sequence>
<dbReference type="SUPFAM" id="SSF55874">
    <property type="entry name" value="ATPase domain of HSP90 chaperone/DNA topoisomerase II/histidine kinase"/>
    <property type="match status" value="1"/>
</dbReference>
<evidence type="ECO:0000256" key="5">
    <source>
        <dbReference type="ARBA" id="ARBA00022741"/>
    </source>
</evidence>
<dbReference type="InterPro" id="IPR050482">
    <property type="entry name" value="Sensor_HK_TwoCompSys"/>
</dbReference>
<dbReference type="EC" id="2.7.13.3" evidence="2"/>
<dbReference type="AlphaFoldDB" id="A0A2I2KSY1"/>
<dbReference type="Gene3D" id="1.20.5.1930">
    <property type="match status" value="1"/>
</dbReference>
<evidence type="ECO:0000256" key="1">
    <source>
        <dbReference type="ARBA" id="ARBA00000085"/>
    </source>
</evidence>
<feature type="transmembrane region" description="Helical" evidence="9">
    <location>
        <begin position="119"/>
        <end position="144"/>
    </location>
</feature>
<keyword evidence="9" id="KW-0472">Membrane</keyword>
<dbReference type="GO" id="GO:0005524">
    <property type="term" value="F:ATP binding"/>
    <property type="evidence" value="ECO:0007669"/>
    <property type="project" value="UniProtKB-KW"/>
</dbReference>
<evidence type="ECO:0000256" key="4">
    <source>
        <dbReference type="ARBA" id="ARBA00022679"/>
    </source>
</evidence>
<protein>
    <recommendedName>
        <fullName evidence="2">histidine kinase</fullName>
        <ecNumber evidence="2">2.7.13.3</ecNumber>
    </recommendedName>
</protein>
<accession>A0A2I2KSY1</accession>
<reference evidence="12 13" key="1">
    <citation type="submission" date="2017-06" db="EMBL/GenBank/DDBJ databases">
        <authorList>
            <person name="Kim H.J."/>
            <person name="Triplett B.A."/>
        </authorList>
    </citation>
    <scope>NUCLEOTIDE SEQUENCE [LARGE SCALE GENOMIC DNA]</scope>
    <source>
        <strain evidence="12">FRACA_ARgP5</strain>
    </source>
</reference>
<dbReference type="CDD" id="cd16917">
    <property type="entry name" value="HATPase_UhpB-NarQ-NarX-like"/>
    <property type="match status" value="1"/>
</dbReference>
<dbReference type="InterPro" id="IPR011712">
    <property type="entry name" value="Sig_transdc_His_kin_sub3_dim/P"/>
</dbReference>
<keyword evidence="9" id="KW-0812">Transmembrane</keyword>
<dbReference type="GO" id="GO:0000155">
    <property type="term" value="F:phosphorelay sensor kinase activity"/>
    <property type="evidence" value="ECO:0007669"/>
    <property type="project" value="InterPro"/>
</dbReference>
<evidence type="ECO:0000313" key="12">
    <source>
        <dbReference type="EMBL" id="SNQ48760.1"/>
    </source>
</evidence>
<dbReference type="Pfam" id="PF07730">
    <property type="entry name" value="HisKA_3"/>
    <property type="match status" value="1"/>
</dbReference>
<keyword evidence="7" id="KW-0067">ATP-binding</keyword>
<keyword evidence="5" id="KW-0547">Nucleotide-binding</keyword>
<evidence type="ECO:0000256" key="9">
    <source>
        <dbReference type="SAM" id="Phobius"/>
    </source>
</evidence>
<dbReference type="Gene3D" id="3.30.450.40">
    <property type="match status" value="1"/>
</dbReference>
<proteinExistence type="predicted"/>
<evidence type="ECO:0000256" key="3">
    <source>
        <dbReference type="ARBA" id="ARBA00022553"/>
    </source>
</evidence>
<dbReference type="RefSeq" id="WP_101832388.1">
    <property type="nucleotide sequence ID" value="NZ_FZMO01000197.1"/>
</dbReference>
<evidence type="ECO:0000313" key="13">
    <source>
        <dbReference type="Proteomes" id="UP000234331"/>
    </source>
</evidence>
<evidence type="ECO:0000256" key="6">
    <source>
        <dbReference type="ARBA" id="ARBA00022777"/>
    </source>
</evidence>
<organism evidence="12 13">
    <name type="scientific">Frankia canadensis</name>
    <dbReference type="NCBI Taxonomy" id="1836972"/>
    <lineage>
        <taxon>Bacteria</taxon>
        <taxon>Bacillati</taxon>
        <taxon>Actinomycetota</taxon>
        <taxon>Actinomycetes</taxon>
        <taxon>Frankiales</taxon>
        <taxon>Frankiaceae</taxon>
        <taxon>Frankia</taxon>
    </lineage>
</organism>
<dbReference type="PANTHER" id="PTHR24421">
    <property type="entry name" value="NITRATE/NITRITE SENSOR PROTEIN NARX-RELATED"/>
    <property type="match status" value="1"/>
</dbReference>
<dbReference type="OrthoDB" id="227596at2"/>
<keyword evidence="8" id="KW-0902">Two-component regulatory system</keyword>
<keyword evidence="9" id="KW-1133">Transmembrane helix</keyword>
<keyword evidence="13" id="KW-1185">Reference proteome</keyword>